<dbReference type="GO" id="GO:0005737">
    <property type="term" value="C:cytoplasm"/>
    <property type="evidence" value="ECO:0007669"/>
    <property type="project" value="TreeGrafter"/>
</dbReference>
<dbReference type="CDD" id="cd01399">
    <property type="entry name" value="GlcN6P_deaminase"/>
    <property type="match status" value="1"/>
</dbReference>
<gene>
    <name evidence="4 6" type="primary">nagB</name>
    <name evidence="6" type="ORF">F7O84_15095</name>
</gene>
<feature type="active site" description="Proton acceptor; for ring-opening step" evidence="4">
    <location>
        <position position="138"/>
    </location>
</feature>
<dbReference type="NCBIfam" id="TIGR00502">
    <property type="entry name" value="nagB"/>
    <property type="match status" value="1"/>
</dbReference>
<dbReference type="GO" id="GO:0006046">
    <property type="term" value="P:N-acetylglucosamine catabolic process"/>
    <property type="evidence" value="ECO:0007669"/>
    <property type="project" value="UniProtKB-UniRule"/>
</dbReference>
<organism evidence="6 7">
    <name type="scientific">Candidatus Galacturonatibacter soehngenii</name>
    <dbReference type="NCBI Taxonomy" id="2307010"/>
    <lineage>
        <taxon>Bacteria</taxon>
        <taxon>Bacillati</taxon>
        <taxon>Bacillota</taxon>
        <taxon>Clostridia</taxon>
        <taxon>Lachnospirales</taxon>
        <taxon>Lachnospiraceae</taxon>
        <taxon>Candidatus Galacturonatibacter</taxon>
    </lineage>
</organism>
<dbReference type="FunFam" id="3.40.50.1360:FF:000003">
    <property type="entry name" value="Glucosamine-6-phosphate deaminase"/>
    <property type="match status" value="1"/>
</dbReference>
<dbReference type="HAMAP" id="MF_01241">
    <property type="entry name" value="GlcN6P_deamin"/>
    <property type="match status" value="1"/>
</dbReference>
<protein>
    <recommendedName>
        <fullName evidence="4">Glucosamine-6-phosphate deaminase</fullName>
        <ecNumber evidence="4">3.5.99.6</ecNumber>
    </recommendedName>
    <alternativeName>
        <fullName evidence="4">GlcN6P deaminase</fullName>
        <shortName evidence="4">GNPDA</shortName>
    </alternativeName>
    <alternativeName>
        <fullName evidence="4">Glucosamine-6-phosphate isomerase</fullName>
    </alternativeName>
</protein>
<accession>A0A7V7QIP5</accession>
<dbReference type="PANTHER" id="PTHR11280">
    <property type="entry name" value="GLUCOSAMINE-6-PHOSPHATE ISOMERASE"/>
    <property type="match status" value="1"/>
</dbReference>
<name>A0A7V7QIP5_9FIRM</name>
<dbReference type="PANTHER" id="PTHR11280:SF5">
    <property type="entry name" value="GLUCOSAMINE-6-PHOSPHATE ISOMERASE"/>
    <property type="match status" value="1"/>
</dbReference>
<dbReference type="GO" id="GO:0006043">
    <property type="term" value="P:glucosamine catabolic process"/>
    <property type="evidence" value="ECO:0007669"/>
    <property type="project" value="TreeGrafter"/>
</dbReference>
<comment type="similarity">
    <text evidence="4">Belongs to the glucosamine/galactosamine-6-phosphate isomerase family. NagB subfamily.</text>
</comment>
<dbReference type="InterPro" id="IPR006148">
    <property type="entry name" value="Glc/Gal-6P_isomerase"/>
</dbReference>
<keyword evidence="7" id="KW-1185">Reference proteome</keyword>
<dbReference type="InterPro" id="IPR037171">
    <property type="entry name" value="NagB/RpiA_transferase-like"/>
</dbReference>
<dbReference type="UniPathway" id="UPA00629">
    <property type="reaction ID" value="UER00684"/>
</dbReference>
<dbReference type="SUPFAM" id="SSF100950">
    <property type="entry name" value="NagB/RpiA/CoA transferase-like"/>
    <property type="match status" value="1"/>
</dbReference>
<evidence type="ECO:0000259" key="5">
    <source>
        <dbReference type="Pfam" id="PF01182"/>
    </source>
</evidence>
<comment type="function">
    <text evidence="4">Catalyzes the reversible isomerization-deamination of glucosamine 6-phosphate (GlcN6P) to form fructose 6-phosphate (Fru6P) and ammonium ion.</text>
</comment>
<proteinExistence type="inferred from homology"/>
<feature type="domain" description="Glucosamine/galactosamine-6-phosphate isomerase" evidence="5">
    <location>
        <begin position="17"/>
        <end position="224"/>
    </location>
</feature>
<reference evidence="6 7" key="2">
    <citation type="submission" date="2020-02" db="EMBL/GenBank/DDBJ databases">
        <title>Candidatus Galacturonibacter soehngenii shows hetero-acetogenic catabolism of galacturonic acid but lacks a canonical carbon monoxide dehydrogenase/acetyl-CoA synthase complex.</title>
        <authorList>
            <person name="Diender M."/>
            <person name="Stouten G.R."/>
            <person name="Petersen J.F."/>
            <person name="Nielsen P.H."/>
            <person name="Dueholm M.S."/>
            <person name="Pronk J.T."/>
            <person name="Van Loosdrecht M.C.M."/>
        </authorList>
    </citation>
    <scope>NUCLEOTIDE SEQUENCE [LARGE SCALE GENOMIC DNA]</scope>
    <source>
        <strain evidence="6">GalUA</strain>
    </source>
</reference>
<feature type="active site" description="For ring-opening step" evidence="4">
    <location>
        <position position="143"/>
    </location>
</feature>
<evidence type="ECO:0000313" key="6">
    <source>
        <dbReference type="EMBL" id="KAB1436093.1"/>
    </source>
</evidence>
<dbReference type="InterPro" id="IPR004547">
    <property type="entry name" value="Glucosamine6P_isomerase"/>
</dbReference>
<dbReference type="AlphaFoldDB" id="A0A7V7QIP5"/>
<dbReference type="OrthoDB" id="9791139at2"/>
<evidence type="ECO:0000256" key="1">
    <source>
        <dbReference type="ARBA" id="ARBA00000644"/>
    </source>
</evidence>
<evidence type="ECO:0000313" key="7">
    <source>
        <dbReference type="Proteomes" id="UP000461768"/>
    </source>
</evidence>
<sequence>MKLIKARDYEDISRKAANLISAQIILKPDSVLGLATGSTPIGIYNKLVDWYNKGDLDFSQVRTVNLDEYCGLSKDNEQSYCYFMNHHLFYHVNIDLKNTNFPNGMECDAVKECNRYNQVIEDMGGIDMQLLGLGTNGHIGFNEPSDTFIRNTHQVTLLNDTVVANSRFFDSLDEVPKKAYTMGVGHIMNAKKIILAVSGENKSEILNQVLNGPVTPLVPATILQFHPDVTVVADEAALSALA</sequence>
<reference evidence="6 7" key="1">
    <citation type="submission" date="2019-09" db="EMBL/GenBank/DDBJ databases">
        <authorList>
            <person name="Valk L.C."/>
        </authorList>
    </citation>
    <scope>NUCLEOTIDE SEQUENCE [LARGE SCALE GENOMIC DNA]</scope>
    <source>
        <strain evidence="6">GalUA</strain>
    </source>
</reference>
<keyword evidence="3 4" id="KW-0119">Carbohydrate metabolism</keyword>
<comment type="caution">
    <text evidence="4">Lacks conserved residue(s) required for the propagation of feature annotation.</text>
</comment>
<dbReference type="GO" id="GO:0005975">
    <property type="term" value="P:carbohydrate metabolic process"/>
    <property type="evidence" value="ECO:0007669"/>
    <property type="project" value="InterPro"/>
</dbReference>
<feature type="active site" description="For ring-opening step" evidence="4">
    <location>
        <position position="136"/>
    </location>
</feature>
<dbReference type="EMBL" id="WAGX01000007">
    <property type="protein sequence ID" value="KAB1436093.1"/>
    <property type="molecule type" value="Genomic_DNA"/>
</dbReference>
<dbReference type="Proteomes" id="UP000461768">
    <property type="component" value="Unassembled WGS sequence"/>
</dbReference>
<feature type="active site" description="Proton acceptor; for enolization step" evidence="4">
    <location>
        <position position="67"/>
    </location>
</feature>
<dbReference type="GO" id="GO:0019262">
    <property type="term" value="P:N-acetylneuraminate catabolic process"/>
    <property type="evidence" value="ECO:0007669"/>
    <property type="project" value="UniProtKB-UniRule"/>
</dbReference>
<comment type="caution">
    <text evidence="6">The sequence shown here is derived from an EMBL/GenBank/DDBJ whole genome shotgun (WGS) entry which is preliminary data.</text>
</comment>
<evidence type="ECO:0000256" key="4">
    <source>
        <dbReference type="HAMAP-Rule" id="MF_01241"/>
    </source>
</evidence>
<comment type="pathway">
    <text evidence="4">Amino-sugar metabolism; N-acetylneuraminate degradation; D-fructose 6-phosphate from N-acetylneuraminate: step 5/5.</text>
</comment>
<dbReference type="GO" id="GO:0004342">
    <property type="term" value="F:glucosamine-6-phosphate deaminase activity"/>
    <property type="evidence" value="ECO:0007669"/>
    <property type="project" value="UniProtKB-UniRule"/>
</dbReference>
<dbReference type="Gene3D" id="3.40.50.1360">
    <property type="match status" value="1"/>
</dbReference>
<keyword evidence="2 4" id="KW-0378">Hydrolase</keyword>
<dbReference type="EC" id="3.5.99.6" evidence="4"/>
<comment type="catalytic activity">
    <reaction evidence="1 4">
        <text>alpha-D-glucosamine 6-phosphate + H2O = beta-D-fructose 6-phosphate + NH4(+)</text>
        <dbReference type="Rhea" id="RHEA:12172"/>
        <dbReference type="ChEBI" id="CHEBI:15377"/>
        <dbReference type="ChEBI" id="CHEBI:28938"/>
        <dbReference type="ChEBI" id="CHEBI:57634"/>
        <dbReference type="ChEBI" id="CHEBI:75989"/>
        <dbReference type="EC" id="3.5.99.6"/>
    </reaction>
</comment>
<dbReference type="GO" id="GO:0042802">
    <property type="term" value="F:identical protein binding"/>
    <property type="evidence" value="ECO:0007669"/>
    <property type="project" value="TreeGrafter"/>
</dbReference>
<dbReference type="RefSeq" id="WP_151148071.1">
    <property type="nucleotide sequence ID" value="NZ_WAGX01000007.1"/>
</dbReference>
<evidence type="ECO:0000256" key="3">
    <source>
        <dbReference type="ARBA" id="ARBA00023277"/>
    </source>
</evidence>
<evidence type="ECO:0000256" key="2">
    <source>
        <dbReference type="ARBA" id="ARBA00022801"/>
    </source>
</evidence>
<dbReference type="Pfam" id="PF01182">
    <property type="entry name" value="Glucosamine_iso"/>
    <property type="match status" value="1"/>
</dbReference>